<keyword evidence="4" id="KW-0963">Cytoplasm</keyword>
<dbReference type="AlphaFoldDB" id="A0A3P8VBF1"/>
<reference evidence="9" key="3">
    <citation type="submission" date="2025-09" db="UniProtKB">
        <authorList>
            <consortium name="Ensembl"/>
        </authorList>
    </citation>
    <scope>IDENTIFICATION</scope>
</reference>
<dbReference type="GO" id="GO:0005634">
    <property type="term" value="C:nucleus"/>
    <property type="evidence" value="ECO:0007669"/>
    <property type="project" value="UniProtKB-SubCell"/>
</dbReference>
<dbReference type="GO" id="GO:0006357">
    <property type="term" value="P:regulation of transcription by RNA polymerase II"/>
    <property type="evidence" value="ECO:0007669"/>
    <property type="project" value="InterPro"/>
</dbReference>
<dbReference type="InterPro" id="IPR000580">
    <property type="entry name" value="TSC22/Bun"/>
</dbReference>
<dbReference type="STRING" id="244447.ENSCSEP00000010561"/>
<evidence type="ECO:0000256" key="4">
    <source>
        <dbReference type="ARBA" id="ARBA00022490"/>
    </source>
</evidence>
<organism evidence="9 10">
    <name type="scientific">Cynoglossus semilaevis</name>
    <name type="common">Tongue sole</name>
    <dbReference type="NCBI Taxonomy" id="244447"/>
    <lineage>
        <taxon>Eukaryota</taxon>
        <taxon>Metazoa</taxon>
        <taxon>Chordata</taxon>
        <taxon>Craniata</taxon>
        <taxon>Vertebrata</taxon>
        <taxon>Euteleostomi</taxon>
        <taxon>Actinopterygii</taxon>
        <taxon>Neopterygii</taxon>
        <taxon>Teleostei</taxon>
        <taxon>Neoteleostei</taxon>
        <taxon>Acanthomorphata</taxon>
        <taxon>Carangaria</taxon>
        <taxon>Pleuronectiformes</taxon>
        <taxon>Pleuronectoidei</taxon>
        <taxon>Cynoglossidae</taxon>
        <taxon>Cynoglossinae</taxon>
        <taxon>Cynoglossus</taxon>
    </lineage>
</organism>
<keyword evidence="5" id="KW-0597">Phosphoprotein</keyword>
<evidence type="ECO:0000256" key="8">
    <source>
        <dbReference type="SAM" id="Coils"/>
    </source>
</evidence>
<accession>A0A3P8VBF1</accession>
<dbReference type="Pfam" id="PF01166">
    <property type="entry name" value="TSC22"/>
    <property type="match status" value="1"/>
</dbReference>
<dbReference type="GO" id="GO:0005737">
    <property type="term" value="C:cytoplasm"/>
    <property type="evidence" value="ECO:0007669"/>
    <property type="project" value="UniProtKB-SubCell"/>
</dbReference>
<feature type="coiled-coil region" evidence="8">
    <location>
        <begin position="16"/>
        <end position="46"/>
    </location>
</feature>
<evidence type="ECO:0000256" key="1">
    <source>
        <dbReference type="ARBA" id="ARBA00004123"/>
    </source>
</evidence>
<dbReference type="SUPFAM" id="SSF58026">
    <property type="entry name" value="Delta-sleep-inducing peptide immunoreactive peptide"/>
    <property type="match status" value="1"/>
</dbReference>
<protein>
    <recommendedName>
        <fullName evidence="7">TSC22 domain family protein 3</fullName>
    </recommendedName>
</protein>
<keyword evidence="8" id="KW-0175">Coiled coil</keyword>
<evidence type="ECO:0000256" key="7">
    <source>
        <dbReference type="ARBA" id="ARBA00039909"/>
    </source>
</evidence>
<sequence>MDLVKSHLMMAVREEVELLRGYIRELHEKNKELERENQLLKNISSKNLDAIDSKIEQAMVSLAPWIMLTA</sequence>
<evidence type="ECO:0000256" key="3">
    <source>
        <dbReference type="ARBA" id="ARBA00007908"/>
    </source>
</evidence>
<keyword evidence="6" id="KW-0539">Nucleus</keyword>
<evidence type="ECO:0000256" key="6">
    <source>
        <dbReference type="ARBA" id="ARBA00023242"/>
    </source>
</evidence>
<dbReference type="InterPro" id="IPR047862">
    <property type="entry name" value="TSC22/BUN_CS"/>
</dbReference>
<comment type="subcellular location">
    <subcellularLocation>
        <location evidence="2">Cytoplasm</location>
    </subcellularLocation>
    <subcellularLocation>
        <location evidence="1">Nucleus</location>
    </subcellularLocation>
</comment>
<dbReference type="Ensembl" id="ENSCSET00000010688.1">
    <property type="protein sequence ID" value="ENSCSEP00000010561.1"/>
    <property type="gene ID" value="ENSCSEG00000006771.1"/>
</dbReference>
<reference evidence="9" key="2">
    <citation type="submission" date="2025-08" db="UniProtKB">
        <authorList>
            <consortium name="Ensembl"/>
        </authorList>
    </citation>
    <scope>IDENTIFICATION</scope>
</reference>
<dbReference type="PANTHER" id="PTHR12348:SF24">
    <property type="entry name" value="TSC22 DOMAIN FAMILY PROTEIN 3"/>
    <property type="match status" value="1"/>
</dbReference>
<evidence type="ECO:0000313" key="10">
    <source>
        <dbReference type="Proteomes" id="UP000265120"/>
    </source>
</evidence>
<dbReference type="PANTHER" id="PTHR12348">
    <property type="entry name" value="TSC22"/>
    <property type="match status" value="1"/>
</dbReference>
<dbReference type="GeneTree" id="ENSGT00940000175263"/>
<keyword evidence="10" id="KW-1185">Reference proteome</keyword>
<name>A0A3P8VBF1_CYNSE</name>
<reference evidence="9 10" key="1">
    <citation type="journal article" date="2014" name="Nat. Genet.">
        <title>Whole-genome sequence of a flatfish provides insights into ZW sex chromosome evolution and adaptation to a benthic lifestyle.</title>
        <authorList>
            <person name="Chen S."/>
            <person name="Zhang G."/>
            <person name="Shao C."/>
            <person name="Huang Q."/>
            <person name="Liu G."/>
            <person name="Zhang P."/>
            <person name="Song W."/>
            <person name="An N."/>
            <person name="Chalopin D."/>
            <person name="Volff J.N."/>
            <person name="Hong Y."/>
            <person name="Li Q."/>
            <person name="Sha Z."/>
            <person name="Zhou H."/>
            <person name="Xie M."/>
            <person name="Yu Q."/>
            <person name="Liu Y."/>
            <person name="Xiang H."/>
            <person name="Wang N."/>
            <person name="Wu K."/>
            <person name="Yang C."/>
            <person name="Zhou Q."/>
            <person name="Liao X."/>
            <person name="Yang L."/>
            <person name="Hu Q."/>
            <person name="Zhang J."/>
            <person name="Meng L."/>
            <person name="Jin L."/>
            <person name="Tian Y."/>
            <person name="Lian J."/>
            <person name="Yang J."/>
            <person name="Miao G."/>
            <person name="Liu S."/>
            <person name="Liang Z."/>
            <person name="Yan F."/>
            <person name="Li Y."/>
            <person name="Sun B."/>
            <person name="Zhang H."/>
            <person name="Zhang J."/>
            <person name="Zhu Y."/>
            <person name="Du M."/>
            <person name="Zhao Y."/>
            <person name="Schartl M."/>
            <person name="Tang Q."/>
            <person name="Wang J."/>
        </authorList>
    </citation>
    <scope>NUCLEOTIDE SEQUENCE</scope>
</reference>
<evidence type="ECO:0000313" key="9">
    <source>
        <dbReference type="Ensembl" id="ENSCSEP00000010561.1"/>
    </source>
</evidence>
<dbReference type="Proteomes" id="UP000265120">
    <property type="component" value="Chromosome 1"/>
</dbReference>
<dbReference type="PROSITE" id="PS01289">
    <property type="entry name" value="TSC22"/>
    <property type="match status" value="1"/>
</dbReference>
<comment type="similarity">
    <text evidence="3">Belongs to the TSC-22/Dip/Bun family.</text>
</comment>
<evidence type="ECO:0000256" key="2">
    <source>
        <dbReference type="ARBA" id="ARBA00004496"/>
    </source>
</evidence>
<dbReference type="Gene3D" id="1.20.5.490">
    <property type="entry name" value="Single helix bin"/>
    <property type="match status" value="1"/>
</dbReference>
<dbReference type="InParanoid" id="A0A3P8VBF1"/>
<proteinExistence type="inferred from homology"/>
<evidence type="ECO:0000256" key="5">
    <source>
        <dbReference type="ARBA" id="ARBA00022553"/>
    </source>
</evidence>